<sequence length="46" mass="5236">MGTIVFLFWLAFAELKIQEFWLTGNPATDCEIGVCIRVPRYSENGV</sequence>
<organism evidence="1">
    <name type="scientific">Myoviridae sp. ctLnO19</name>
    <dbReference type="NCBI Taxonomy" id="2825085"/>
    <lineage>
        <taxon>Viruses</taxon>
        <taxon>Duplodnaviria</taxon>
        <taxon>Heunggongvirae</taxon>
        <taxon>Uroviricota</taxon>
        <taxon>Caudoviricetes</taxon>
    </lineage>
</organism>
<dbReference type="EMBL" id="BK015301">
    <property type="protein sequence ID" value="DAE00231.1"/>
    <property type="molecule type" value="Genomic_DNA"/>
</dbReference>
<accession>A0A8S5NZH2</accession>
<name>A0A8S5NZH2_9CAUD</name>
<reference evidence="1" key="1">
    <citation type="journal article" date="2021" name="Proc. Natl. Acad. Sci. U.S.A.">
        <title>A Catalog of Tens of Thousands of Viruses from Human Metagenomes Reveals Hidden Associations with Chronic Diseases.</title>
        <authorList>
            <person name="Tisza M.J."/>
            <person name="Buck C.B."/>
        </authorList>
    </citation>
    <scope>NUCLEOTIDE SEQUENCE</scope>
    <source>
        <strain evidence="1">CtLnO19</strain>
    </source>
</reference>
<evidence type="ECO:0000313" key="1">
    <source>
        <dbReference type="EMBL" id="DAE00231.1"/>
    </source>
</evidence>
<proteinExistence type="predicted"/>
<protein>
    <submittedName>
        <fullName evidence="1">Uncharacterized protein</fullName>
    </submittedName>
</protein>